<evidence type="ECO:0000256" key="10">
    <source>
        <dbReference type="ARBA" id="ARBA00023102"/>
    </source>
</evidence>
<dbReference type="Proteomes" id="UP001279642">
    <property type="component" value="Unassembled WGS sequence"/>
</dbReference>
<dbReference type="InterPro" id="IPR008179">
    <property type="entry name" value="HisE"/>
</dbReference>
<evidence type="ECO:0000256" key="6">
    <source>
        <dbReference type="ARBA" id="ARBA00022605"/>
    </source>
</evidence>
<dbReference type="RefSeq" id="WP_320507050.1">
    <property type="nucleotide sequence ID" value="NZ_JAXCLW010000001.1"/>
</dbReference>
<evidence type="ECO:0000256" key="9">
    <source>
        <dbReference type="ARBA" id="ARBA00022840"/>
    </source>
</evidence>
<keyword evidence="7 11" id="KW-0547">Nucleotide-binding</keyword>
<comment type="pathway">
    <text evidence="3 11">Amino-acid biosynthesis; L-histidine biosynthesis; L-histidine from 5-phospho-alpha-D-ribose 1-diphosphate: step 2/9.</text>
</comment>
<evidence type="ECO:0000256" key="4">
    <source>
        <dbReference type="ARBA" id="ARBA00009392"/>
    </source>
</evidence>
<dbReference type="PANTHER" id="PTHR42945:SF9">
    <property type="entry name" value="HISTIDINE BIOSYNTHESIS BIFUNCTIONAL PROTEIN HISIE"/>
    <property type="match status" value="1"/>
</dbReference>
<keyword evidence="13" id="KW-1185">Reference proteome</keyword>
<evidence type="ECO:0000256" key="8">
    <source>
        <dbReference type="ARBA" id="ARBA00022801"/>
    </source>
</evidence>
<dbReference type="CDD" id="cd11534">
    <property type="entry name" value="NTP-PPase_HisIE_like"/>
    <property type="match status" value="1"/>
</dbReference>
<dbReference type="Pfam" id="PF01503">
    <property type="entry name" value="PRA-PH"/>
    <property type="match status" value="1"/>
</dbReference>
<evidence type="ECO:0000256" key="1">
    <source>
        <dbReference type="ARBA" id="ARBA00001460"/>
    </source>
</evidence>
<name>A0ABU5E782_9PROT</name>
<evidence type="ECO:0000256" key="2">
    <source>
        <dbReference type="ARBA" id="ARBA00004496"/>
    </source>
</evidence>
<proteinExistence type="inferred from homology"/>
<organism evidence="12 13">
    <name type="scientific">Dongia soli</name>
    <dbReference type="NCBI Taxonomy" id="600628"/>
    <lineage>
        <taxon>Bacteria</taxon>
        <taxon>Pseudomonadati</taxon>
        <taxon>Pseudomonadota</taxon>
        <taxon>Alphaproteobacteria</taxon>
        <taxon>Rhodospirillales</taxon>
        <taxon>Dongiaceae</taxon>
        <taxon>Dongia</taxon>
    </lineage>
</organism>
<evidence type="ECO:0000313" key="12">
    <source>
        <dbReference type="EMBL" id="MDY0882014.1"/>
    </source>
</evidence>
<dbReference type="NCBIfam" id="NF001613">
    <property type="entry name" value="PRK00400.1-5"/>
    <property type="match status" value="1"/>
</dbReference>
<evidence type="ECO:0000256" key="11">
    <source>
        <dbReference type="HAMAP-Rule" id="MF_01020"/>
    </source>
</evidence>
<keyword evidence="10 11" id="KW-0368">Histidine biosynthesis</keyword>
<keyword evidence="9 11" id="KW-0067">ATP-binding</keyword>
<protein>
    <recommendedName>
        <fullName evidence="11">Phosphoribosyl-ATP pyrophosphatase</fullName>
        <shortName evidence="11">PRA-PH</shortName>
        <ecNumber evidence="11">3.6.1.31</ecNumber>
    </recommendedName>
</protein>
<sequence>MGAEKKTPTATTGACLDRLYEVIESRRGADPGSSHTAKLFRKGTAKIAQKVGEEAVETVIEAMRGEKDLLIGESADLLYHLLVLWADQDVKPAEVWQRLLEREGISGIAEKAARERN</sequence>
<dbReference type="NCBIfam" id="NF001611">
    <property type="entry name" value="PRK00400.1-3"/>
    <property type="match status" value="1"/>
</dbReference>
<keyword evidence="6 11" id="KW-0028">Amino-acid biosynthesis</keyword>
<accession>A0ABU5E782</accession>
<keyword evidence="8 11" id="KW-0378">Hydrolase</keyword>
<evidence type="ECO:0000256" key="7">
    <source>
        <dbReference type="ARBA" id="ARBA00022741"/>
    </source>
</evidence>
<evidence type="ECO:0000313" key="13">
    <source>
        <dbReference type="Proteomes" id="UP001279642"/>
    </source>
</evidence>
<gene>
    <name evidence="11" type="primary">hisE</name>
    <name evidence="12" type="ORF">SMD27_04100</name>
</gene>
<comment type="caution">
    <text evidence="12">The sequence shown here is derived from an EMBL/GenBank/DDBJ whole genome shotgun (WGS) entry which is preliminary data.</text>
</comment>
<dbReference type="HAMAP" id="MF_01020">
    <property type="entry name" value="HisE"/>
    <property type="match status" value="1"/>
</dbReference>
<dbReference type="EC" id="3.6.1.31" evidence="11"/>
<dbReference type="NCBIfam" id="TIGR03188">
    <property type="entry name" value="histidine_hisI"/>
    <property type="match status" value="1"/>
</dbReference>
<evidence type="ECO:0000256" key="5">
    <source>
        <dbReference type="ARBA" id="ARBA00022490"/>
    </source>
</evidence>
<dbReference type="GO" id="GO:0004636">
    <property type="term" value="F:phosphoribosyl-ATP diphosphatase activity"/>
    <property type="evidence" value="ECO:0007669"/>
    <property type="project" value="UniProtKB-EC"/>
</dbReference>
<comment type="catalytic activity">
    <reaction evidence="1 11">
        <text>1-(5-phospho-beta-D-ribosyl)-ATP + H2O = 1-(5-phospho-beta-D-ribosyl)-5'-AMP + diphosphate + H(+)</text>
        <dbReference type="Rhea" id="RHEA:22828"/>
        <dbReference type="ChEBI" id="CHEBI:15377"/>
        <dbReference type="ChEBI" id="CHEBI:15378"/>
        <dbReference type="ChEBI" id="CHEBI:33019"/>
        <dbReference type="ChEBI" id="CHEBI:59457"/>
        <dbReference type="ChEBI" id="CHEBI:73183"/>
        <dbReference type="EC" id="3.6.1.31"/>
    </reaction>
</comment>
<dbReference type="SUPFAM" id="SSF101386">
    <property type="entry name" value="all-alpha NTP pyrophosphatases"/>
    <property type="match status" value="1"/>
</dbReference>
<comment type="similarity">
    <text evidence="4 11">Belongs to the PRA-PH family.</text>
</comment>
<reference evidence="12 13" key="1">
    <citation type="journal article" date="2016" name="Antonie Van Leeuwenhoek">
        <title>Dongia soli sp. nov., isolated from soil from Dokdo, Korea.</title>
        <authorList>
            <person name="Kim D.U."/>
            <person name="Lee H."/>
            <person name="Kim H."/>
            <person name="Kim S.G."/>
            <person name="Ka J.O."/>
        </authorList>
    </citation>
    <scope>NUCLEOTIDE SEQUENCE [LARGE SCALE GENOMIC DNA]</scope>
    <source>
        <strain evidence="12 13">D78</strain>
    </source>
</reference>
<dbReference type="InterPro" id="IPR021130">
    <property type="entry name" value="PRib-ATP_PPHydrolase-like"/>
</dbReference>
<comment type="subcellular location">
    <subcellularLocation>
        <location evidence="2 11">Cytoplasm</location>
    </subcellularLocation>
</comment>
<dbReference type="Gene3D" id="1.10.287.1080">
    <property type="entry name" value="MazG-like"/>
    <property type="match status" value="1"/>
</dbReference>
<keyword evidence="5 11" id="KW-0963">Cytoplasm</keyword>
<evidence type="ECO:0000256" key="3">
    <source>
        <dbReference type="ARBA" id="ARBA00005204"/>
    </source>
</evidence>
<dbReference type="PANTHER" id="PTHR42945">
    <property type="entry name" value="HISTIDINE BIOSYNTHESIS BIFUNCTIONAL PROTEIN"/>
    <property type="match status" value="1"/>
</dbReference>
<dbReference type="EMBL" id="JAXCLW010000001">
    <property type="protein sequence ID" value="MDY0882014.1"/>
    <property type="molecule type" value="Genomic_DNA"/>
</dbReference>